<dbReference type="EMBL" id="DSBT01000107">
    <property type="protein sequence ID" value="HDP77298.1"/>
    <property type="molecule type" value="Genomic_DNA"/>
</dbReference>
<dbReference type="Proteomes" id="UP000886198">
    <property type="component" value="Unassembled WGS sequence"/>
</dbReference>
<accession>A0A7C1CUF6</accession>
<protein>
    <submittedName>
        <fullName evidence="1">DUF4895 domain-containing protein</fullName>
    </submittedName>
</protein>
<evidence type="ECO:0000313" key="1">
    <source>
        <dbReference type="EMBL" id="HDP77298.1"/>
    </source>
</evidence>
<organism evidence="1">
    <name type="scientific">Mesotoga infera</name>
    <dbReference type="NCBI Taxonomy" id="1236046"/>
    <lineage>
        <taxon>Bacteria</taxon>
        <taxon>Thermotogati</taxon>
        <taxon>Thermotogota</taxon>
        <taxon>Thermotogae</taxon>
        <taxon>Kosmotogales</taxon>
        <taxon>Kosmotogaceae</taxon>
        <taxon>Mesotoga</taxon>
    </lineage>
</organism>
<comment type="caution">
    <text evidence="1">The sequence shown here is derived from an EMBL/GenBank/DDBJ whole genome shotgun (WGS) entry which is preliminary data.</text>
</comment>
<reference evidence="1" key="1">
    <citation type="journal article" date="2020" name="mSystems">
        <title>Genome- and Community-Level Interaction Insights into Carbon Utilization and Element Cycling Functions of Hydrothermarchaeota in Hydrothermal Sediment.</title>
        <authorList>
            <person name="Zhou Z."/>
            <person name="Liu Y."/>
            <person name="Xu W."/>
            <person name="Pan J."/>
            <person name="Luo Z.H."/>
            <person name="Li M."/>
        </authorList>
    </citation>
    <scope>NUCLEOTIDE SEQUENCE [LARGE SCALE GENOMIC DNA]</scope>
    <source>
        <strain evidence="1">SpSt-1179</strain>
    </source>
</reference>
<gene>
    <name evidence="1" type="ORF">ENN47_03770</name>
</gene>
<sequence>MTYYAGPESYRDRLKAVYESVEGNFSSYAKLVAERSDRLDNAFGHFMTLVVQASKGNAPVLSVFVDSEGRGFVGLSNSSPFETASALYRFPNEEKEPIDDDFSGVFEEGTELVFHRAIFQSPLKLYFLAYFGNERLLRKEILKDSLRGKDYFRLPEVIDDALLSICRENYRRWIEFDDGEVLIFPFQNILKIAFGPPKINESIDRSIILELSRLFRIEIIKKCGVLRNASVTPNMKIARPVATVFEIDLVESKPVYDRLEEFYKFYSKFISETVEKMLEFIHRDFPLGR</sequence>
<dbReference type="AlphaFoldDB" id="A0A7C1CUF6"/>
<dbReference type="InterPro" id="IPR032606">
    <property type="entry name" value="DUF4895"/>
</dbReference>
<name>A0A7C1CUF6_9BACT</name>
<proteinExistence type="predicted"/>
<dbReference type="Pfam" id="PF16236">
    <property type="entry name" value="DUF4895"/>
    <property type="match status" value="1"/>
</dbReference>